<evidence type="ECO:0000313" key="3">
    <source>
        <dbReference type="EMBL" id="TCJ02440.1"/>
    </source>
</evidence>
<dbReference type="AlphaFoldDB" id="A0A4V2NU07"/>
<dbReference type="RefSeq" id="WP_131237900.1">
    <property type="nucleotide sequence ID" value="NZ_SJTH01000033.1"/>
</dbReference>
<dbReference type="EMBL" id="SJTH01000033">
    <property type="protein sequence ID" value="TCJ02440.1"/>
    <property type="molecule type" value="Genomic_DNA"/>
</dbReference>
<keyword evidence="2" id="KW-0812">Transmembrane</keyword>
<reference evidence="3 4" key="1">
    <citation type="submission" date="2019-03" db="EMBL/GenBank/DDBJ databases">
        <authorList>
            <person name="Jensen L."/>
            <person name="Storgaard J."/>
            <person name="Sulaj E."/>
            <person name="Schramm A."/>
            <person name="Marshall I.P.G."/>
        </authorList>
    </citation>
    <scope>NUCLEOTIDE SEQUENCE [LARGE SCALE GENOMIC DNA]</scope>
    <source>
        <strain evidence="3 4">2017H2G3</strain>
    </source>
</reference>
<keyword evidence="2" id="KW-1133">Transmembrane helix</keyword>
<dbReference type="STRING" id="1742358.GCA_001439605_04008"/>
<dbReference type="OrthoDB" id="2697527at2"/>
<dbReference type="Proteomes" id="UP000293846">
    <property type="component" value="Unassembled WGS sequence"/>
</dbReference>
<feature type="transmembrane region" description="Helical" evidence="2">
    <location>
        <begin position="57"/>
        <end position="75"/>
    </location>
</feature>
<name>A0A4V2NU07_9BACI</name>
<evidence type="ECO:0000313" key="4">
    <source>
        <dbReference type="Proteomes" id="UP000293846"/>
    </source>
</evidence>
<feature type="transmembrane region" description="Helical" evidence="2">
    <location>
        <begin position="6"/>
        <end position="25"/>
    </location>
</feature>
<comment type="caution">
    <text evidence="3">The sequence shown here is derived from an EMBL/GenBank/DDBJ whole genome shotgun (WGS) entry which is preliminary data.</text>
</comment>
<gene>
    <name evidence="3" type="ORF">E0Y62_19600</name>
</gene>
<keyword evidence="4" id="KW-1185">Reference proteome</keyword>
<accession>A0A4V2NU07</accession>
<protein>
    <submittedName>
        <fullName evidence="3">Uncharacterized protein</fullName>
    </submittedName>
</protein>
<feature type="transmembrane region" description="Helical" evidence="2">
    <location>
        <begin position="32"/>
        <end position="51"/>
    </location>
</feature>
<keyword evidence="2" id="KW-0472">Membrane</keyword>
<sequence>MENLLLATLSLVILVPIIYFLPLGLSSKGKIVVTFVSFFLAIIGLLAQLSFPLWQTSLVLLVLVFLSSIVIDSRLRKIIYPLSEKKNVHSHDEITQDLIESEKGLDNEVPALQNANVVSSSKPLNLDKIIASPSDMKIDDDREEVFVDEFTPKAEMEFLEKQLSFEKDNRSEEINLLENSGEEIEEDISFLHNREALLEESLNDDHYHYQKKEDVLGYMSEIERMIAESDNLEQFENYLDYQLEEVAATKEVNNDNSNKTSLYDDDDIPLLKLGKLEPKTPNTDTDEEDEPIIWEDDIEPLKEFKITNSNQGG</sequence>
<evidence type="ECO:0000256" key="2">
    <source>
        <dbReference type="SAM" id="Phobius"/>
    </source>
</evidence>
<feature type="region of interest" description="Disordered" evidence="1">
    <location>
        <begin position="273"/>
        <end position="292"/>
    </location>
</feature>
<evidence type="ECO:0000256" key="1">
    <source>
        <dbReference type="SAM" id="MobiDB-lite"/>
    </source>
</evidence>
<organism evidence="3 4">
    <name type="scientific">Cytobacillus praedii</name>
    <dbReference type="NCBI Taxonomy" id="1742358"/>
    <lineage>
        <taxon>Bacteria</taxon>
        <taxon>Bacillati</taxon>
        <taxon>Bacillota</taxon>
        <taxon>Bacilli</taxon>
        <taxon>Bacillales</taxon>
        <taxon>Bacillaceae</taxon>
        <taxon>Cytobacillus</taxon>
    </lineage>
</organism>
<proteinExistence type="predicted"/>